<dbReference type="PANTHER" id="PTHR45138:SF9">
    <property type="entry name" value="DIGUANYLATE CYCLASE DGCM-RELATED"/>
    <property type="match status" value="1"/>
</dbReference>
<feature type="transmembrane region" description="Helical" evidence="5">
    <location>
        <begin position="143"/>
        <end position="163"/>
    </location>
</feature>
<sequence>MNHNAEEPDDEAQCMDVTPLYDPRTLIMLATLLIGVMGMVLLLMERASTLGIPGVRDWAVGSMLAALAGVLIILRGVAPEWLTFTVQNTAAMLAYTFYWVGSAKHFAQQPRLHAWVVLFALAWIGQTYFTHVVDSLRGRYLSLTGYVFAASLMHAAVFVRQILRNRASHRRRSLGLYFTAFWIGFSCLVFGARWTHALLLPQHGQGMLEVSWLQALYLGTFTFGLVIVNIGFLLLVSERIRSNFEQLAMTDTLTGVRSRRALVDAASDLFRRSRRSGEPFSVLSLDLDHFKAINDQHGHQIGDHVLQAFCRRMEDTLRQSDVFGRQGGEEFILLLPATTMAQASELAERLLLAAVTSEPGLPGVTVSIGLTDWRRDDTSIDDLFNRADRALYAAKAAGRNNAQYC</sequence>
<dbReference type="GO" id="GO:0005886">
    <property type="term" value="C:plasma membrane"/>
    <property type="evidence" value="ECO:0007669"/>
    <property type="project" value="UniProtKB-SubCell"/>
</dbReference>
<dbReference type="SMART" id="SM00267">
    <property type="entry name" value="GGDEF"/>
    <property type="match status" value="1"/>
</dbReference>
<name>A0A2A3MED6_9PSED</name>
<dbReference type="Pfam" id="PF00990">
    <property type="entry name" value="GGDEF"/>
    <property type="match status" value="1"/>
</dbReference>
<protein>
    <recommendedName>
        <fullName evidence="3">diguanylate cyclase</fullName>
        <ecNumber evidence="3">2.7.7.65</ecNumber>
    </recommendedName>
</protein>
<dbReference type="InterPro" id="IPR029787">
    <property type="entry name" value="Nucleotide_cyclase"/>
</dbReference>
<dbReference type="CDD" id="cd01949">
    <property type="entry name" value="GGDEF"/>
    <property type="match status" value="1"/>
</dbReference>
<comment type="caution">
    <text evidence="7">The sequence shown here is derived from an EMBL/GenBank/DDBJ whole genome shotgun (WGS) entry which is preliminary data.</text>
</comment>
<dbReference type="InterPro" id="IPR043128">
    <property type="entry name" value="Rev_trsase/Diguanyl_cyclase"/>
</dbReference>
<organism evidence="7 8">
    <name type="scientific">Pseudomonas abyssi</name>
    <dbReference type="NCBI Taxonomy" id="170540"/>
    <lineage>
        <taxon>Bacteria</taxon>
        <taxon>Pseudomonadati</taxon>
        <taxon>Pseudomonadota</taxon>
        <taxon>Gammaproteobacteria</taxon>
        <taxon>Pseudomonadales</taxon>
        <taxon>Pseudomonadaceae</taxon>
        <taxon>Pseudomonas</taxon>
    </lineage>
</organism>
<dbReference type="PANTHER" id="PTHR45138">
    <property type="entry name" value="REGULATORY COMPONENTS OF SENSORY TRANSDUCTION SYSTEM"/>
    <property type="match status" value="1"/>
</dbReference>
<keyword evidence="5" id="KW-0472">Membrane</keyword>
<feature type="transmembrane region" description="Helical" evidence="5">
    <location>
        <begin position="175"/>
        <end position="195"/>
    </location>
</feature>
<dbReference type="FunFam" id="3.30.70.270:FF:000001">
    <property type="entry name" value="Diguanylate cyclase domain protein"/>
    <property type="match status" value="1"/>
</dbReference>
<dbReference type="InterPro" id="IPR050469">
    <property type="entry name" value="Diguanylate_Cyclase"/>
</dbReference>
<keyword evidence="8" id="KW-1185">Reference proteome</keyword>
<dbReference type="Proteomes" id="UP000242313">
    <property type="component" value="Unassembled WGS sequence"/>
</dbReference>
<feature type="domain" description="GGDEF" evidence="6">
    <location>
        <begin position="278"/>
        <end position="405"/>
    </location>
</feature>
<gene>
    <name evidence="7" type="ORF">CNQ84_16145</name>
</gene>
<feature type="transmembrane region" description="Helical" evidence="5">
    <location>
        <begin position="215"/>
        <end position="236"/>
    </location>
</feature>
<dbReference type="PROSITE" id="PS50887">
    <property type="entry name" value="GGDEF"/>
    <property type="match status" value="1"/>
</dbReference>
<dbReference type="AlphaFoldDB" id="A0A2A3MED6"/>
<evidence type="ECO:0000313" key="8">
    <source>
        <dbReference type="Proteomes" id="UP000242313"/>
    </source>
</evidence>
<evidence type="ECO:0000259" key="6">
    <source>
        <dbReference type="PROSITE" id="PS50887"/>
    </source>
</evidence>
<dbReference type="InterPro" id="IPR000160">
    <property type="entry name" value="GGDEF_dom"/>
</dbReference>
<keyword evidence="5" id="KW-0812">Transmembrane</keyword>
<feature type="transmembrane region" description="Helical" evidence="5">
    <location>
        <begin position="81"/>
        <end position="100"/>
    </location>
</feature>
<feature type="transmembrane region" description="Helical" evidence="5">
    <location>
        <begin position="25"/>
        <end position="43"/>
    </location>
</feature>
<reference evidence="7 8" key="1">
    <citation type="submission" date="2017-09" db="EMBL/GenBank/DDBJ databases">
        <title>Pseudomonas abyssi sp. nov. isolated from Abyssopelagic Water.</title>
        <authorList>
            <person name="Wei Y."/>
        </authorList>
    </citation>
    <scope>NUCLEOTIDE SEQUENCE [LARGE SCALE GENOMIC DNA]</scope>
    <source>
        <strain evidence="7 8">MT5</strain>
    </source>
</reference>
<dbReference type="NCBIfam" id="TIGR00254">
    <property type="entry name" value="GGDEF"/>
    <property type="match status" value="1"/>
</dbReference>
<feature type="transmembrane region" description="Helical" evidence="5">
    <location>
        <begin position="55"/>
        <end position="75"/>
    </location>
</feature>
<comment type="catalytic activity">
    <reaction evidence="4">
        <text>2 GTP = 3',3'-c-di-GMP + 2 diphosphate</text>
        <dbReference type="Rhea" id="RHEA:24898"/>
        <dbReference type="ChEBI" id="CHEBI:33019"/>
        <dbReference type="ChEBI" id="CHEBI:37565"/>
        <dbReference type="ChEBI" id="CHEBI:58805"/>
        <dbReference type="EC" id="2.7.7.65"/>
    </reaction>
</comment>
<comment type="subcellular location">
    <subcellularLocation>
        <location evidence="2">Cell inner membrane</location>
    </subcellularLocation>
</comment>
<dbReference type="EC" id="2.7.7.65" evidence="3"/>
<evidence type="ECO:0000313" key="7">
    <source>
        <dbReference type="EMBL" id="PBK03158.1"/>
    </source>
</evidence>
<evidence type="ECO:0000256" key="4">
    <source>
        <dbReference type="ARBA" id="ARBA00034247"/>
    </source>
</evidence>
<dbReference type="Gene3D" id="3.30.70.270">
    <property type="match status" value="1"/>
</dbReference>
<evidence type="ECO:0000256" key="5">
    <source>
        <dbReference type="SAM" id="Phobius"/>
    </source>
</evidence>
<accession>A0A2A3MED6</accession>
<evidence type="ECO:0000256" key="3">
    <source>
        <dbReference type="ARBA" id="ARBA00012528"/>
    </source>
</evidence>
<dbReference type="GO" id="GO:0052621">
    <property type="term" value="F:diguanylate cyclase activity"/>
    <property type="evidence" value="ECO:0007669"/>
    <property type="project" value="UniProtKB-EC"/>
</dbReference>
<proteinExistence type="predicted"/>
<dbReference type="EMBL" id="NTMR01000023">
    <property type="protein sequence ID" value="PBK03158.1"/>
    <property type="molecule type" value="Genomic_DNA"/>
</dbReference>
<dbReference type="RefSeq" id="WP_096005865.1">
    <property type="nucleotide sequence ID" value="NZ_NTMR01000023.1"/>
</dbReference>
<keyword evidence="5" id="KW-1133">Transmembrane helix</keyword>
<comment type="cofactor">
    <cofactor evidence="1">
        <name>Mg(2+)</name>
        <dbReference type="ChEBI" id="CHEBI:18420"/>
    </cofactor>
</comment>
<feature type="transmembrane region" description="Helical" evidence="5">
    <location>
        <begin position="112"/>
        <end position="131"/>
    </location>
</feature>
<evidence type="ECO:0000256" key="2">
    <source>
        <dbReference type="ARBA" id="ARBA00004533"/>
    </source>
</evidence>
<evidence type="ECO:0000256" key="1">
    <source>
        <dbReference type="ARBA" id="ARBA00001946"/>
    </source>
</evidence>
<dbReference type="SUPFAM" id="SSF55073">
    <property type="entry name" value="Nucleotide cyclase"/>
    <property type="match status" value="1"/>
</dbReference>